<name>A0A9X2PB05_9HYPH</name>
<feature type="transmembrane region" description="Helical" evidence="1">
    <location>
        <begin position="45"/>
        <end position="67"/>
    </location>
</feature>
<proteinExistence type="predicted"/>
<evidence type="ECO:0000256" key="1">
    <source>
        <dbReference type="SAM" id="Phobius"/>
    </source>
</evidence>
<protein>
    <recommendedName>
        <fullName evidence="4">DUF4231 domain-containing protein</fullName>
    </recommendedName>
</protein>
<reference evidence="2" key="1">
    <citation type="submission" date="2022-08" db="EMBL/GenBank/DDBJ databases">
        <authorList>
            <person name="Li F."/>
        </authorList>
    </citation>
    <scope>NUCLEOTIDE SEQUENCE</scope>
    <source>
        <strain evidence="2">MQZ15Z-1</strain>
    </source>
</reference>
<evidence type="ECO:0000313" key="2">
    <source>
        <dbReference type="EMBL" id="MCS0495477.1"/>
    </source>
</evidence>
<accession>A0A9X2PB05</accession>
<evidence type="ECO:0008006" key="4">
    <source>
        <dbReference type="Google" id="ProtNLM"/>
    </source>
</evidence>
<dbReference type="Proteomes" id="UP001151088">
    <property type="component" value="Unassembled WGS sequence"/>
</dbReference>
<gene>
    <name evidence="2" type="ORF">NVS89_10235</name>
</gene>
<keyword evidence="1" id="KW-0812">Transmembrane</keyword>
<dbReference type="AlphaFoldDB" id="A0A9X2PB05"/>
<dbReference type="RefSeq" id="WP_258732594.1">
    <property type="nucleotide sequence ID" value="NZ_JANTHZ010000003.1"/>
</dbReference>
<organism evidence="2 3">
    <name type="scientific">Ancylobacter mangrovi</name>
    <dbReference type="NCBI Taxonomy" id="2972472"/>
    <lineage>
        <taxon>Bacteria</taxon>
        <taxon>Pseudomonadati</taxon>
        <taxon>Pseudomonadota</taxon>
        <taxon>Alphaproteobacteria</taxon>
        <taxon>Hyphomicrobiales</taxon>
        <taxon>Xanthobacteraceae</taxon>
        <taxon>Ancylobacter</taxon>
    </lineage>
</organism>
<comment type="caution">
    <text evidence="2">The sequence shown here is derived from an EMBL/GenBank/DDBJ whole genome shotgun (WGS) entry which is preliminary data.</text>
</comment>
<keyword evidence="1" id="KW-0472">Membrane</keyword>
<feature type="transmembrane region" description="Helical" evidence="1">
    <location>
        <begin position="79"/>
        <end position="98"/>
    </location>
</feature>
<sequence length="170" mass="19776">METDFNQTRIPEDLWAFRTERRDDLLAKLRSDRRWFVARRSALQVAWFGLSMLSLLLGVLTSVLIAIGWPSTEDAWDQAILILLPAISGLCGAFIGNYRLRETWELREFGRIDTDRLIVEAKFIDRRNPDFDSRIKELHMRRVQLARRQASQFFAFFARVAANGEPVESS</sequence>
<evidence type="ECO:0000313" key="3">
    <source>
        <dbReference type="Proteomes" id="UP001151088"/>
    </source>
</evidence>
<keyword evidence="3" id="KW-1185">Reference proteome</keyword>
<dbReference type="EMBL" id="JANTHZ010000003">
    <property type="protein sequence ID" value="MCS0495477.1"/>
    <property type="molecule type" value="Genomic_DNA"/>
</dbReference>
<keyword evidence="1" id="KW-1133">Transmembrane helix</keyword>